<comment type="catalytic activity">
    <reaction evidence="4 7">
        <text>uridine(38/39/40) in tRNA = pseudouridine(38/39/40) in tRNA</text>
        <dbReference type="Rhea" id="RHEA:22376"/>
        <dbReference type="Rhea" id="RHEA-COMP:10085"/>
        <dbReference type="Rhea" id="RHEA-COMP:10087"/>
        <dbReference type="ChEBI" id="CHEBI:65314"/>
        <dbReference type="ChEBI" id="CHEBI:65315"/>
        <dbReference type="EC" id="5.4.99.12"/>
    </reaction>
</comment>
<feature type="domain" description="Pseudouridine synthase I TruA alpha/beta" evidence="8">
    <location>
        <begin position="153"/>
        <end position="255"/>
    </location>
</feature>
<evidence type="ECO:0000256" key="3">
    <source>
        <dbReference type="ARBA" id="ARBA00023235"/>
    </source>
</evidence>
<evidence type="ECO:0000256" key="4">
    <source>
        <dbReference type="HAMAP-Rule" id="MF_00171"/>
    </source>
</evidence>
<dbReference type="EC" id="5.4.99.12" evidence="4"/>
<reference evidence="10" key="1">
    <citation type="submission" date="2014-06" db="EMBL/GenBank/DDBJ databases">
        <authorList>
            <person name="Winans N.J."/>
            <person name="Newell P.D."/>
            <person name="Douglas A.E."/>
        </authorList>
    </citation>
    <scope>NUCLEOTIDE SEQUENCE [LARGE SCALE GENOMIC DNA]</scope>
    <source>
        <strain evidence="10">DmL_052</strain>
    </source>
</reference>
<dbReference type="Gene3D" id="3.30.70.580">
    <property type="entry name" value="Pseudouridine synthase I, catalytic domain, N-terminal subdomain"/>
    <property type="match status" value="1"/>
</dbReference>
<evidence type="ECO:0000313" key="10">
    <source>
        <dbReference type="Proteomes" id="UP000194946"/>
    </source>
</evidence>
<proteinExistence type="inferred from homology"/>
<evidence type="ECO:0000256" key="2">
    <source>
        <dbReference type="ARBA" id="ARBA00022694"/>
    </source>
</evidence>
<dbReference type="HAMAP" id="MF_00171">
    <property type="entry name" value="TruA"/>
    <property type="match status" value="1"/>
</dbReference>
<organism evidence="9 10">
    <name type="scientific">Commensalibacter intestini</name>
    <dbReference type="NCBI Taxonomy" id="479936"/>
    <lineage>
        <taxon>Bacteria</taxon>
        <taxon>Pseudomonadati</taxon>
        <taxon>Pseudomonadota</taxon>
        <taxon>Alphaproteobacteria</taxon>
        <taxon>Acetobacterales</taxon>
        <taxon>Acetobacteraceae</taxon>
    </lineage>
</organism>
<comment type="similarity">
    <text evidence="1 4 7">Belongs to the tRNA pseudouridine synthase TruA family.</text>
</comment>
<dbReference type="GO" id="GO:0160147">
    <property type="term" value="F:tRNA pseudouridine(38-40) synthase activity"/>
    <property type="evidence" value="ECO:0007669"/>
    <property type="project" value="UniProtKB-EC"/>
</dbReference>
<dbReference type="PIRSF" id="PIRSF001430">
    <property type="entry name" value="tRNA_psdUrid_synth"/>
    <property type="match status" value="1"/>
</dbReference>
<dbReference type="Pfam" id="PF01416">
    <property type="entry name" value="PseudoU_synth_1"/>
    <property type="match status" value="2"/>
</dbReference>
<sequence length="260" mass="29598">MMTIDIQRWAVKIEYDGTGLVGWQRQKEGLSVQQILEEAAEKLCNNSFKVSSITAGRTDSGVHAMGQVAHLDFPAHMSLTAKKICDGLNHYMKPHAIAILQAAPVDLEWSARFTATQRKYKYVILNRSSRPALNENYVWHVRKPLDIDKMYRAAQRLLGLHDFTSYRATACQAHSPIRELDRFDIYKEGDLIYFIPEARSFLHHQVRNMVGTLKMIGDGYWPEEQAFTILQAKDRKAAGIKAPATGLFLTEVVYPTDPFQ</sequence>
<name>A0A251ZWL7_9PROT</name>
<keyword evidence="10" id="KW-1185">Reference proteome</keyword>
<dbReference type="GO" id="GO:0003723">
    <property type="term" value="F:RNA binding"/>
    <property type="evidence" value="ECO:0007669"/>
    <property type="project" value="InterPro"/>
</dbReference>
<dbReference type="Gene3D" id="3.30.70.660">
    <property type="entry name" value="Pseudouridine synthase I, catalytic domain, C-terminal subdomain"/>
    <property type="match status" value="1"/>
</dbReference>
<keyword evidence="2 4" id="KW-0819">tRNA processing</keyword>
<dbReference type="PANTHER" id="PTHR11142">
    <property type="entry name" value="PSEUDOURIDYLATE SYNTHASE"/>
    <property type="match status" value="1"/>
</dbReference>
<dbReference type="RefSeq" id="WP_086631853.1">
    <property type="nucleotide sequence ID" value="NZ_JOPB01000002.1"/>
</dbReference>
<evidence type="ECO:0000256" key="5">
    <source>
        <dbReference type="PIRSR" id="PIRSR001430-1"/>
    </source>
</evidence>
<gene>
    <name evidence="4" type="primary">truA</name>
    <name evidence="9" type="ORF">HK18_03935</name>
</gene>
<accession>A0A251ZWL7</accession>
<protein>
    <recommendedName>
        <fullName evidence="4">tRNA pseudouridine synthase A</fullName>
        <ecNumber evidence="4">5.4.99.12</ecNumber>
    </recommendedName>
    <alternativeName>
        <fullName evidence="4">tRNA pseudouridine(38-40) synthase</fullName>
    </alternativeName>
    <alternativeName>
        <fullName evidence="4">tRNA pseudouridylate synthase I</fullName>
    </alternativeName>
    <alternativeName>
        <fullName evidence="4">tRNA-uridine isomerase I</fullName>
    </alternativeName>
</protein>
<comment type="subunit">
    <text evidence="4">Homodimer.</text>
</comment>
<comment type="function">
    <text evidence="4">Formation of pseudouridine at positions 38, 39 and 40 in the anticodon stem and loop of transfer RNAs.</text>
</comment>
<evidence type="ECO:0000313" key="9">
    <source>
        <dbReference type="EMBL" id="OUI79068.1"/>
    </source>
</evidence>
<dbReference type="AlphaFoldDB" id="A0A251ZWL7"/>
<dbReference type="InterPro" id="IPR001406">
    <property type="entry name" value="PsdUridine_synth_TruA"/>
</dbReference>
<dbReference type="CDD" id="cd02570">
    <property type="entry name" value="PseudoU_synth_EcTruA"/>
    <property type="match status" value="1"/>
</dbReference>
<feature type="active site" description="Nucleophile" evidence="4 5">
    <location>
        <position position="59"/>
    </location>
</feature>
<dbReference type="InterPro" id="IPR020095">
    <property type="entry name" value="PsdUridine_synth_TruA_C"/>
</dbReference>
<dbReference type="InterPro" id="IPR020103">
    <property type="entry name" value="PsdUridine_synth_cat_dom_sf"/>
</dbReference>
<comment type="caution">
    <text evidence="9">The sequence shown here is derived from an EMBL/GenBank/DDBJ whole genome shotgun (WGS) entry which is preliminary data.</text>
</comment>
<dbReference type="PANTHER" id="PTHR11142:SF0">
    <property type="entry name" value="TRNA PSEUDOURIDINE SYNTHASE-LIKE 1"/>
    <property type="match status" value="1"/>
</dbReference>
<evidence type="ECO:0000259" key="8">
    <source>
        <dbReference type="Pfam" id="PF01416"/>
    </source>
</evidence>
<keyword evidence="3 4" id="KW-0413">Isomerase</keyword>
<dbReference type="EMBL" id="JOPB01000002">
    <property type="protein sequence ID" value="OUI79068.1"/>
    <property type="molecule type" value="Genomic_DNA"/>
</dbReference>
<feature type="domain" description="Pseudouridine synthase I TruA alpha/beta" evidence="8">
    <location>
        <begin position="14"/>
        <end position="113"/>
    </location>
</feature>
<dbReference type="InterPro" id="IPR020094">
    <property type="entry name" value="TruA/RsuA/RluB/E/F_N"/>
</dbReference>
<dbReference type="SUPFAM" id="SSF55120">
    <property type="entry name" value="Pseudouridine synthase"/>
    <property type="match status" value="1"/>
</dbReference>
<comment type="caution">
    <text evidence="4">Lacks conserved residue(s) required for the propagation of feature annotation.</text>
</comment>
<dbReference type="Proteomes" id="UP000194946">
    <property type="component" value="Unassembled WGS sequence"/>
</dbReference>
<dbReference type="GO" id="GO:0031119">
    <property type="term" value="P:tRNA pseudouridine synthesis"/>
    <property type="evidence" value="ECO:0007669"/>
    <property type="project" value="UniProtKB-UniRule"/>
</dbReference>
<dbReference type="InterPro" id="IPR020097">
    <property type="entry name" value="PsdUridine_synth_TruA_a/b_dom"/>
</dbReference>
<feature type="binding site" evidence="4 6">
    <location>
        <position position="120"/>
    </location>
    <ligand>
        <name>substrate</name>
    </ligand>
</feature>
<evidence type="ECO:0000256" key="1">
    <source>
        <dbReference type="ARBA" id="ARBA00009375"/>
    </source>
</evidence>
<evidence type="ECO:0000256" key="7">
    <source>
        <dbReference type="RuleBase" id="RU003792"/>
    </source>
</evidence>
<dbReference type="NCBIfam" id="TIGR00071">
    <property type="entry name" value="hisT_truA"/>
    <property type="match status" value="1"/>
</dbReference>
<evidence type="ECO:0000256" key="6">
    <source>
        <dbReference type="PIRSR" id="PIRSR001430-2"/>
    </source>
</evidence>